<reference evidence="1 2" key="1">
    <citation type="submission" date="2023-03" db="EMBL/GenBank/DDBJ databases">
        <title>Genome insight into feeding habits of ladybird beetles.</title>
        <authorList>
            <person name="Li H.-S."/>
            <person name="Huang Y.-H."/>
            <person name="Pang H."/>
        </authorList>
    </citation>
    <scope>NUCLEOTIDE SEQUENCE [LARGE SCALE GENOMIC DNA]</scope>
    <source>
        <strain evidence="1">SYSU_2023b</strain>
        <tissue evidence="1">Whole body</tissue>
    </source>
</reference>
<evidence type="ECO:0000313" key="2">
    <source>
        <dbReference type="Proteomes" id="UP001431783"/>
    </source>
</evidence>
<dbReference type="AlphaFoldDB" id="A0AAW1U9F2"/>
<evidence type="ECO:0008006" key="3">
    <source>
        <dbReference type="Google" id="ProtNLM"/>
    </source>
</evidence>
<proteinExistence type="predicted"/>
<gene>
    <name evidence="1" type="ORF">WA026_011056</name>
</gene>
<name>A0AAW1U9F2_9CUCU</name>
<evidence type="ECO:0000313" key="1">
    <source>
        <dbReference type="EMBL" id="KAK9875954.1"/>
    </source>
</evidence>
<keyword evidence="2" id="KW-1185">Reference proteome</keyword>
<accession>A0AAW1U9F2</accession>
<comment type="caution">
    <text evidence="1">The sequence shown here is derived from an EMBL/GenBank/DDBJ whole genome shotgun (WGS) entry which is preliminary data.</text>
</comment>
<protein>
    <recommendedName>
        <fullName evidence="3">Reverse transcriptase domain-containing protein</fullName>
    </recommendedName>
</protein>
<dbReference type="Proteomes" id="UP001431783">
    <property type="component" value="Unassembled WGS sequence"/>
</dbReference>
<organism evidence="1 2">
    <name type="scientific">Henosepilachna vigintioctopunctata</name>
    <dbReference type="NCBI Taxonomy" id="420089"/>
    <lineage>
        <taxon>Eukaryota</taxon>
        <taxon>Metazoa</taxon>
        <taxon>Ecdysozoa</taxon>
        <taxon>Arthropoda</taxon>
        <taxon>Hexapoda</taxon>
        <taxon>Insecta</taxon>
        <taxon>Pterygota</taxon>
        <taxon>Neoptera</taxon>
        <taxon>Endopterygota</taxon>
        <taxon>Coleoptera</taxon>
        <taxon>Polyphaga</taxon>
        <taxon>Cucujiformia</taxon>
        <taxon>Coccinelloidea</taxon>
        <taxon>Coccinellidae</taxon>
        <taxon>Epilachninae</taxon>
        <taxon>Epilachnini</taxon>
        <taxon>Henosepilachna</taxon>
    </lineage>
</organism>
<dbReference type="EMBL" id="JARQZJ010000035">
    <property type="protein sequence ID" value="KAK9875954.1"/>
    <property type="molecule type" value="Genomic_DNA"/>
</dbReference>
<sequence length="111" mass="12934">MRKFRNTVITFIDFKKAYDSVYRETLLKIMKFIERTLSGTTSKVKFMAKYQIPLKSNPACSRGRPSPILFDIVEEKIITESELHVKGIQTILLSSKPTELKPFSPEKNYMR</sequence>